<dbReference type="PANTHER" id="PTHR40743">
    <property type="entry name" value="NUCLEOTIDE-DIPHOSPHO-SUGAR TRANSFERASE CONTAINING PROTEIN"/>
    <property type="match status" value="1"/>
</dbReference>
<dbReference type="Gramene" id="CDF41083">
    <property type="protein sequence ID" value="CDF41083"/>
    <property type="gene ID" value="CHC_T00007311001"/>
</dbReference>
<dbReference type="InterPro" id="IPR027791">
    <property type="entry name" value="Galactosyl_T_C"/>
</dbReference>
<dbReference type="EMBL" id="HG002309">
    <property type="protein sequence ID" value="CDF41083.1"/>
    <property type="molecule type" value="Genomic_DNA"/>
</dbReference>
<dbReference type="Gene3D" id="3.90.550.10">
    <property type="entry name" value="Spore Coat Polysaccharide Biosynthesis Protein SpsA, Chain A"/>
    <property type="match status" value="1"/>
</dbReference>
<dbReference type="Proteomes" id="UP000012073">
    <property type="component" value="Unassembled WGS sequence"/>
</dbReference>
<gene>
    <name evidence="3" type="ORF">CHC_T00007311001</name>
</gene>
<organism evidence="3 4">
    <name type="scientific">Chondrus crispus</name>
    <name type="common">Carrageen Irish moss</name>
    <name type="synonym">Polymorpha crispa</name>
    <dbReference type="NCBI Taxonomy" id="2769"/>
    <lineage>
        <taxon>Eukaryota</taxon>
        <taxon>Rhodophyta</taxon>
        <taxon>Florideophyceae</taxon>
        <taxon>Rhodymeniophycidae</taxon>
        <taxon>Gigartinales</taxon>
        <taxon>Gigartinaceae</taxon>
        <taxon>Chondrus</taxon>
    </lineage>
</organism>
<accession>R7QTQ6</accession>
<feature type="domain" description="Galactosyltransferase C-terminal" evidence="2">
    <location>
        <begin position="119"/>
        <end position="165"/>
    </location>
</feature>
<dbReference type="GO" id="GO:0016740">
    <property type="term" value="F:transferase activity"/>
    <property type="evidence" value="ECO:0007669"/>
    <property type="project" value="UniProtKB-KW"/>
</dbReference>
<reference evidence="4" key="1">
    <citation type="journal article" date="2013" name="Proc. Natl. Acad. Sci. U.S.A.">
        <title>Genome structure and metabolic features in the red seaweed Chondrus crispus shed light on evolution of the Archaeplastida.</title>
        <authorList>
            <person name="Collen J."/>
            <person name="Porcel B."/>
            <person name="Carre W."/>
            <person name="Ball S.G."/>
            <person name="Chaparro C."/>
            <person name="Tonon T."/>
            <person name="Barbeyron T."/>
            <person name="Michel G."/>
            <person name="Noel B."/>
            <person name="Valentin K."/>
            <person name="Elias M."/>
            <person name="Artiguenave F."/>
            <person name="Arun A."/>
            <person name="Aury J.M."/>
            <person name="Barbosa-Neto J.F."/>
            <person name="Bothwell J.H."/>
            <person name="Bouget F.Y."/>
            <person name="Brillet L."/>
            <person name="Cabello-Hurtado F."/>
            <person name="Capella-Gutierrez S."/>
            <person name="Charrier B."/>
            <person name="Cladiere L."/>
            <person name="Cock J.M."/>
            <person name="Coelho S.M."/>
            <person name="Colleoni C."/>
            <person name="Czjzek M."/>
            <person name="Da Silva C."/>
            <person name="Delage L."/>
            <person name="Denoeud F."/>
            <person name="Deschamps P."/>
            <person name="Dittami S.M."/>
            <person name="Gabaldon T."/>
            <person name="Gachon C.M."/>
            <person name="Groisillier A."/>
            <person name="Herve C."/>
            <person name="Jabbari K."/>
            <person name="Katinka M."/>
            <person name="Kloareg B."/>
            <person name="Kowalczyk N."/>
            <person name="Labadie K."/>
            <person name="Leblanc C."/>
            <person name="Lopez P.J."/>
            <person name="McLachlan D.H."/>
            <person name="Meslet-Cladiere L."/>
            <person name="Moustafa A."/>
            <person name="Nehr Z."/>
            <person name="Nyvall Collen P."/>
            <person name="Panaud O."/>
            <person name="Partensky F."/>
            <person name="Poulain J."/>
            <person name="Rensing S.A."/>
            <person name="Rousvoal S."/>
            <person name="Samson G."/>
            <person name="Symeonidi A."/>
            <person name="Weissenbach J."/>
            <person name="Zambounis A."/>
            <person name="Wincker P."/>
            <person name="Boyen C."/>
        </authorList>
    </citation>
    <scope>NUCLEOTIDE SEQUENCE [LARGE SCALE GENOMIC DNA]</scope>
    <source>
        <strain evidence="4">cv. Stackhouse</strain>
    </source>
</reference>
<dbReference type="Pfam" id="PF02709">
    <property type="entry name" value="Glyco_transf_7C"/>
    <property type="match status" value="1"/>
</dbReference>
<name>R7QTQ6_CHOCR</name>
<evidence type="ECO:0000259" key="2">
    <source>
        <dbReference type="Pfam" id="PF02709"/>
    </source>
</evidence>
<evidence type="ECO:0000256" key="1">
    <source>
        <dbReference type="ARBA" id="ARBA00022679"/>
    </source>
</evidence>
<dbReference type="SUPFAM" id="SSF53448">
    <property type="entry name" value="Nucleotide-diphospho-sugar transferases"/>
    <property type="match status" value="1"/>
</dbReference>
<evidence type="ECO:0000313" key="4">
    <source>
        <dbReference type="Proteomes" id="UP000012073"/>
    </source>
</evidence>
<dbReference type="RefSeq" id="XP_005711377.1">
    <property type="nucleotide sequence ID" value="XM_005711320.1"/>
</dbReference>
<dbReference type="PANTHER" id="PTHR40743:SF1">
    <property type="entry name" value="POSSIBLE GLYCOSYLTRANSFERASE"/>
    <property type="match status" value="1"/>
</dbReference>
<protein>
    <recommendedName>
        <fullName evidence="2">Galactosyltransferase C-terminal domain-containing protein</fullName>
    </recommendedName>
</protein>
<dbReference type="AlphaFoldDB" id="R7QTQ6"/>
<sequence>MALESWLRVPNARQVVVVDWSSDPPLQSVVDRVVANFNSSVDDLPHVQVVPVEGERDWVLTRAYNLAFRHARFDNVFKLDCDYIVKPTAVKAHLLPRKQDVFFTGYYMNARDANEMHLNGALVISKKRFWAVGGYDERIQTYGYDDEELYKRLTKSGMRKMNISYDEIRHEHHSDDMRAQESVKFPRAQIDMNSLLLEKINSPWGSGYRKSDYKRQGGSEGGLRATYVPKALHTLVGKKTRDELWKTALGRRLRQDFVVPWALVGAMDIVQAEKALWNFCIRKGNSTYDEVTHTGQRVRFVLVHVQNGLGNRLRVLASGLSFAERTRREPIVVWEKDVHFGGSFSDIFDGKHAEFAPRGQYDDAWNDIEFYNYMIEENDGKVIVDDEEKSIYFKSDSVMKTPITSWESENVQLQRLRVNSDITARAAQITNRSDFKNVGGVHIRNRSLENDIVGVKDNSGLYHDDDAAEIKKWRATTKYTNFVSEMEDLLESGTVDRFFVASDTVGVLRTMQNLFPEGKVFYLDRDCDDRGGECEQYAMADLLVLSRTKVLLGSTWSSFSEAAMRLGGPKALLAGTDFGELPTSPSSAPSTDQHR</sequence>
<proteinExistence type="predicted"/>
<dbReference type="Gene3D" id="3.40.50.11340">
    <property type="match status" value="1"/>
</dbReference>
<keyword evidence="4" id="KW-1185">Reference proteome</keyword>
<keyword evidence="1" id="KW-0808">Transferase</keyword>
<evidence type="ECO:0000313" key="3">
    <source>
        <dbReference type="EMBL" id="CDF41083.1"/>
    </source>
</evidence>
<dbReference type="OrthoDB" id="2159at2759"/>
<dbReference type="InterPro" id="IPR029044">
    <property type="entry name" value="Nucleotide-diphossugar_trans"/>
</dbReference>
<dbReference type="PhylomeDB" id="R7QTQ6"/>
<dbReference type="Gene3D" id="3.40.50.11350">
    <property type="match status" value="1"/>
</dbReference>
<dbReference type="GeneID" id="17319114"/>
<dbReference type="KEGG" id="ccp:CHC_T00007311001"/>